<keyword evidence="3" id="KW-0238">DNA-binding</keyword>
<dbReference type="RefSeq" id="WP_112404093.1">
    <property type="nucleotide sequence ID" value="NZ_QLTR01000014.1"/>
</dbReference>
<evidence type="ECO:0000256" key="4">
    <source>
        <dbReference type="ARBA" id="ARBA00023163"/>
    </source>
</evidence>
<sequence>MRDLRTTRKILRAWGAWSNNNVDCDWYREAPGMSNVLPREAKPYYETLTDEEAAVVDKIVLMMHDEKNPRPMTFFILSYVYGMNNCEIARRTTKADKKKCSEGKVRNAIMLMETFVQGALAAQEDVGLSLKFESAE</sequence>
<evidence type="ECO:0000256" key="1">
    <source>
        <dbReference type="ARBA" id="ARBA00010234"/>
    </source>
</evidence>
<gene>
    <name evidence="5" type="ORF">DET48_11443</name>
</gene>
<comment type="caution">
    <text evidence="5">The sequence shown here is derived from an EMBL/GenBank/DDBJ whole genome shotgun (WGS) entry which is preliminary data.</text>
</comment>
<evidence type="ECO:0000313" key="6">
    <source>
        <dbReference type="Proteomes" id="UP000248729"/>
    </source>
</evidence>
<evidence type="ECO:0000256" key="2">
    <source>
        <dbReference type="ARBA" id="ARBA00023015"/>
    </source>
</evidence>
<keyword evidence="4" id="KW-0804">Transcription</keyword>
<dbReference type="AlphaFoldDB" id="A0A329E7U6"/>
<evidence type="ECO:0000313" key="5">
    <source>
        <dbReference type="EMBL" id="RAS62649.1"/>
    </source>
</evidence>
<dbReference type="GO" id="GO:0003677">
    <property type="term" value="F:DNA binding"/>
    <property type="evidence" value="ECO:0007669"/>
    <property type="project" value="UniProtKB-KW"/>
</dbReference>
<comment type="similarity">
    <text evidence="1">Belongs to the phage antitermination Q type 1 family.</text>
</comment>
<organism evidence="5 6">
    <name type="scientific">Vibrio diazotrophicus</name>
    <dbReference type="NCBI Taxonomy" id="685"/>
    <lineage>
        <taxon>Bacteria</taxon>
        <taxon>Pseudomonadati</taxon>
        <taxon>Pseudomonadota</taxon>
        <taxon>Gammaproteobacteria</taxon>
        <taxon>Vibrionales</taxon>
        <taxon>Vibrionaceae</taxon>
        <taxon>Vibrio</taxon>
    </lineage>
</organism>
<dbReference type="InterPro" id="IPR010534">
    <property type="entry name" value="Phage_933W_GpQ"/>
</dbReference>
<evidence type="ECO:0000256" key="3">
    <source>
        <dbReference type="ARBA" id="ARBA00023125"/>
    </source>
</evidence>
<reference evidence="5 6" key="1">
    <citation type="submission" date="2018-06" db="EMBL/GenBank/DDBJ databases">
        <title>Freshwater and sediment microbial communities from various areas in North America, analyzing microbe dynamics in response to fracking.</title>
        <authorList>
            <person name="Lamendella R."/>
        </authorList>
    </citation>
    <scope>NUCLEOTIDE SEQUENCE [LARGE SCALE GENOMIC DNA]</scope>
    <source>
        <strain evidence="5 6">99A</strain>
    </source>
</reference>
<dbReference type="EMBL" id="QLTR01000014">
    <property type="protein sequence ID" value="RAS62649.1"/>
    <property type="molecule type" value="Genomic_DNA"/>
</dbReference>
<name>A0A329E7U6_VIBDI</name>
<keyword evidence="2" id="KW-0805">Transcription regulation</keyword>
<accession>A0A329E7U6</accession>
<protein>
    <submittedName>
        <fullName evidence="5">Antitermination protein Q</fullName>
    </submittedName>
</protein>
<dbReference type="Pfam" id="PF06530">
    <property type="entry name" value="Phage_antitermQ"/>
    <property type="match status" value="1"/>
</dbReference>
<dbReference type="GO" id="GO:0060567">
    <property type="term" value="P:negative regulation of termination of DNA-templated transcription"/>
    <property type="evidence" value="ECO:0007669"/>
    <property type="project" value="InterPro"/>
</dbReference>
<dbReference type="Proteomes" id="UP000248729">
    <property type="component" value="Unassembled WGS sequence"/>
</dbReference>
<proteinExistence type="inferred from homology"/>